<evidence type="ECO:0000313" key="3">
    <source>
        <dbReference type="Proteomes" id="UP000654075"/>
    </source>
</evidence>
<gene>
    <name evidence="2" type="ORF">PGLA1383_LOCUS56893</name>
</gene>
<accession>A0A813HXV0</accession>
<feature type="signal peptide" evidence="1">
    <location>
        <begin position="1"/>
        <end position="27"/>
    </location>
</feature>
<proteinExistence type="predicted"/>
<protein>
    <recommendedName>
        <fullName evidence="4">Procollagen-proline 3-dioxygenase</fullName>
    </recommendedName>
</protein>
<dbReference type="Proteomes" id="UP000654075">
    <property type="component" value="Unassembled WGS sequence"/>
</dbReference>
<keyword evidence="1" id="KW-0732">Signal</keyword>
<organism evidence="2 3">
    <name type="scientific">Polarella glacialis</name>
    <name type="common">Dinoflagellate</name>
    <dbReference type="NCBI Taxonomy" id="89957"/>
    <lineage>
        <taxon>Eukaryota</taxon>
        <taxon>Sar</taxon>
        <taxon>Alveolata</taxon>
        <taxon>Dinophyceae</taxon>
        <taxon>Suessiales</taxon>
        <taxon>Suessiaceae</taxon>
        <taxon>Polarella</taxon>
    </lineage>
</organism>
<evidence type="ECO:0000256" key="1">
    <source>
        <dbReference type="SAM" id="SignalP"/>
    </source>
</evidence>
<keyword evidence="3" id="KW-1185">Reference proteome</keyword>
<evidence type="ECO:0000313" key="2">
    <source>
        <dbReference type="EMBL" id="CAE8642391.1"/>
    </source>
</evidence>
<name>A0A813HXV0_POLGL</name>
<sequence length="410" mass="44561">MPSLSEPLKILFMQLFALLAPAVGGIAETTLQYIPASWHYQAARQEFPREPSKELMVGDHGRILQFVDDAFPPEYLEQLRRGILEAVGVGADSELPTGDSLPLGEEGTGQGLGTAFDQAYTFELTATLAGLPYISEVLGLPLDMFLERALDAHCNAFFLNAVVLDPKMAQLSEHSSPWHDFGISVHRDDSLGSFARGLVDSEPGFHGTNARTVVVLYLSNVAGGAELEVYNNTDLTGYDLRKIAVDQVRERCLVGSSREDEAVMIRCQAAVVNEVLSVPTLARLAPQKGRLVHFDGRHSHGVRKASFSNAQSPMMEGALRISLVLEQFSYPSAAIAKIPTIQSMNREKPFFSSPSMRERFVHADGSPRELGSPQVSDSAFRDCLLQARGTSPAPSSSALKQCVIEATDTA</sequence>
<reference evidence="2" key="1">
    <citation type="submission" date="2021-02" db="EMBL/GenBank/DDBJ databases">
        <authorList>
            <person name="Dougan E. K."/>
            <person name="Rhodes N."/>
            <person name="Thang M."/>
            <person name="Chan C."/>
        </authorList>
    </citation>
    <scope>NUCLEOTIDE SEQUENCE</scope>
</reference>
<feature type="chain" id="PRO_5032746136" description="Procollagen-proline 3-dioxygenase" evidence="1">
    <location>
        <begin position="28"/>
        <end position="410"/>
    </location>
</feature>
<comment type="caution">
    <text evidence="2">The sequence shown here is derived from an EMBL/GenBank/DDBJ whole genome shotgun (WGS) entry which is preliminary data.</text>
</comment>
<dbReference type="EMBL" id="CAJNNV010033155">
    <property type="protein sequence ID" value="CAE8642391.1"/>
    <property type="molecule type" value="Genomic_DNA"/>
</dbReference>
<dbReference type="AlphaFoldDB" id="A0A813HXV0"/>
<evidence type="ECO:0008006" key="4">
    <source>
        <dbReference type="Google" id="ProtNLM"/>
    </source>
</evidence>